<dbReference type="AlphaFoldDB" id="A0A194UUF5"/>
<feature type="compositionally biased region" description="Low complexity" evidence="1">
    <location>
        <begin position="173"/>
        <end position="187"/>
    </location>
</feature>
<dbReference type="EMBL" id="KN714679">
    <property type="protein sequence ID" value="KUI55246.1"/>
    <property type="molecule type" value="Genomic_DNA"/>
</dbReference>
<protein>
    <recommendedName>
        <fullName evidence="2">Heterokaryon incompatibility domain-containing protein</fullName>
    </recommendedName>
</protein>
<gene>
    <name evidence="3" type="ORF">VP1G_02642</name>
</gene>
<reference evidence="4" key="1">
    <citation type="submission" date="2014-12" db="EMBL/GenBank/DDBJ databases">
        <title>Genome Sequence of Valsa Canker Pathogens Uncovers a Specific Adaption of Colonization on Woody Bark.</title>
        <authorList>
            <person name="Yin Z."/>
            <person name="Liu H."/>
            <person name="Gao X."/>
            <person name="Li Z."/>
            <person name="Song N."/>
            <person name="Ke X."/>
            <person name="Dai Q."/>
            <person name="Wu Y."/>
            <person name="Sun Y."/>
            <person name="Xu J.-R."/>
            <person name="Kang Z.K."/>
            <person name="Wang L."/>
            <person name="Huang L."/>
        </authorList>
    </citation>
    <scope>NUCLEOTIDE SEQUENCE [LARGE SCALE GENOMIC DNA]</scope>
    <source>
        <strain evidence="4">SXYL134</strain>
    </source>
</reference>
<feature type="region of interest" description="Disordered" evidence="1">
    <location>
        <begin position="173"/>
        <end position="193"/>
    </location>
</feature>
<feature type="domain" description="Heterokaryon incompatibility" evidence="2">
    <location>
        <begin position="20"/>
        <end position="226"/>
    </location>
</feature>
<evidence type="ECO:0000256" key="1">
    <source>
        <dbReference type="SAM" id="MobiDB-lite"/>
    </source>
</evidence>
<name>A0A194UUF5_CYTMA</name>
<evidence type="ECO:0000313" key="3">
    <source>
        <dbReference type="EMBL" id="KUI55246.1"/>
    </source>
</evidence>
<dbReference type="OrthoDB" id="2157530at2759"/>
<evidence type="ECO:0000313" key="4">
    <source>
        <dbReference type="Proteomes" id="UP000078576"/>
    </source>
</evidence>
<dbReference type="PANTHER" id="PTHR24148">
    <property type="entry name" value="ANKYRIN REPEAT DOMAIN-CONTAINING PROTEIN 39 HOMOLOG-RELATED"/>
    <property type="match status" value="1"/>
</dbReference>
<dbReference type="Pfam" id="PF06985">
    <property type="entry name" value="HET"/>
    <property type="match status" value="1"/>
</dbReference>
<sequence>MTSYEWQYGNRYGDFVEPPYNAITYTWGRWRLRDQEDPDVEAIKVHGIPWEIPRVKPKCFSTSQFLDIIQRTTQGAFTRWIQDPDQRSLTTDFLWLDVACIDQRGGEPRSASEIGRQARIFKNARYVFAWLSSIPHQELDLALKGLDKLAYSIEERVFPGKNFYLPESVFGSQSSSQGSSSPSLSPLEEASGADMPSLRDSLLGVHDNFRTILSDPWFSSLWTLQEAFLRHDAVILSREGIAARMPETTFDATINELIFYAEPLVGELRNAGLPEPYDRTVRLLNGSGLTELATENPLVPPRIELAPNRRTGFTGFSKYSMFVLVHLWQIILVIRIHERSLRFNLVNSFFYTIQS</sequence>
<accession>A0A194UUF5</accession>
<organism evidence="3 4">
    <name type="scientific">Cytospora mali</name>
    <name type="common">Apple Valsa canker fungus</name>
    <name type="synonym">Valsa mali</name>
    <dbReference type="NCBI Taxonomy" id="578113"/>
    <lineage>
        <taxon>Eukaryota</taxon>
        <taxon>Fungi</taxon>
        <taxon>Dikarya</taxon>
        <taxon>Ascomycota</taxon>
        <taxon>Pezizomycotina</taxon>
        <taxon>Sordariomycetes</taxon>
        <taxon>Sordariomycetidae</taxon>
        <taxon>Diaporthales</taxon>
        <taxon>Cytosporaceae</taxon>
        <taxon>Cytospora</taxon>
    </lineage>
</organism>
<evidence type="ECO:0000259" key="2">
    <source>
        <dbReference type="Pfam" id="PF06985"/>
    </source>
</evidence>
<dbReference type="PANTHER" id="PTHR24148:SF64">
    <property type="entry name" value="HETEROKARYON INCOMPATIBILITY DOMAIN-CONTAINING PROTEIN"/>
    <property type="match status" value="1"/>
</dbReference>
<dbReference type="InterPro" id="IPR010730">
    <property type="entry name" value="HET"/>
</dbReference>
<dbReference type="InterPro" id="IPR052895">
    <property type="entry name" value="HetReg/Transcr_Mod"/>
</dbReference>
<proteinExistence type="predicted"/>
<keyword evidence="4" id="KW-1185">Reference proteome</keyword>
<dbReference type="Proteomes" id="UP000078576">
    <property type="component" value="Unassembled WGS sequence"/>
</dbReference>